<accession>D9CJ36</accession>
<protein>
    <submittedName>
        <fullName evidence="2">MT2215f</fullName>
    </submittedName>
    <submittedName>
        <fullName evidence="3">MT2215m</fullName>
    </submittedName>
</protein>
<name>D9CJ36_VOLCA</name>
<feature type="compositionally biased region" description="Low complexity" evidence="1">
    <location>
        <begin position="346"/>
        <end position="358"/>
    </location>
</feature>
<dbReference type="EMBL" id="GU784916">
    <property type="protein sequence ID" value="ADI46966.1"/>
    <property type="molecule type" value="Genomic_DNA"/>
</dbReference>
<feature type="region of interest" description="Disordered" evidence="1">
    <location>
        <begin position="1"/>
        <end position="21"/>
    </location>
</feature>
<gene>
    <name evidence="2" type="primary">MT2215f</name>
    <name evidence="3" type="synonym">MT2215m</name>
</gene>
<organism evidence="2">
    <name type="scientific">Volvox carteri f. nagariensis</name>
    <dbReference type="NCBI Taxonomy" id="3068"/>
    <lineage>
        <taxon>Eukaryota</taxon>
        <taxon>Viridiplantae</taxon>
        <taxon>Chlorophyta</taxon>
        <taxon>core chlorophytes</taxon>
        <taxon>Chlorophyceae</taxon>
        <taxon>CS clade</taxon>
        <taxon>Chlamydomonadales</taxon>
        <taxon>Volvocaceae</taxon>
        <taxon>Volvox</taxon>
    </lineage>
</organism>
<feature type="region of interest" description="Disordered" evidence="1">
    <location>
        <begin position="260"/>
        <end position="291"/>
    </location>
</feature>
<feature type="region of interest" description="Disordered" evidence="1">
    <location>
        <begin position="332"/>
        <end position="373"/>
    </location>
</feature>
<sequence>MEGRVEAQALSPPSAHLPSRKFERAEQPNASLLPIDAKLLREFWTLKEVNCLPAASVPKDDVDYAVVHGGCYWGPARRHPSRLGRSFSAQEFNTNLLERCVAFGLEIHDWRLEAAPAAFRRRRPLTQLLCSSFGCGGSGGGGCLEAGASAAAAATCECKQHGGGRLEAMDRRVHGGRLLRSLSKEYTHVLPEVLSLLTVPAASASSSSVGFPPTASPDRHQLLGNLDLQQEEEEGEEEEQEEENNNNNSAAAAADLQDHHHYHHHYQQQGQQGGTSIPATGRAGGGDGSSGGRCDVAAPCLGSLGRLSSLDSAALHLLDRALSGSSYTTITTTTIRGSQPGGISNQQQEPPQQEQQPLAPAPPPPSHGSSFSRCNSSLFEFAEEQASLAAAAAAQHSSIAGRYFGGGGSFRYNHHCHQLVDQPPQGAEYLLALPGANSSAWAAATSAEELRSGDGHAVVAAVAAGGGGACAAAAAAVAARASIFQSSVNPCSQSSAAIPHPPPSAVSQAALLGAGSTRGSGSAPAVAAGGAVWHADKGYSSLPLPLRSSSRLFPLAGGGVGGGDGLGKYLGVDRHPSGDSGNDGGNCGGGSATAPSARNLGGNLGGNPLLAAPDMRLFPFSSPEEFYMAAAVLLEARLPGGFESGGEPGGESPPVKEVKVEEEGLGHHHHCCCE</sequence>
<reference evidence="2" key="1">
    <citation type="journal article" date="2010" name="Science">
        <title>Evolution of an expanded sex-determining locus in Volvox.</title>
        <authorList>
            <person name="Ferris P."/>
            <person name="Olson B.J."/>
            <person name="De Hoff P.L."/>
            <person name="Douglass S."/>
            <person name="Casero D."/>
            <person name="Prochnik S."/>
            <person name="Geng S."/>
            <person name="Rai R."/>
            <person name="Grimwood J."/>
            <person name="Schmutz J."/>
            <person name="Nishii I."/>
            <person name="Hamaji T."/>
            <person name="Nozaki H."/>
            <person name="Pellegrini M."/>
            <person name="Umen J.G."/>
        </authorList>
    </citation>
    <scope>NUCLEOTIDE SEQUENCE</scope>
    <source>
        <strain evidence="3">Adam</strain>
        <strain evidence="2">Eve</strain>
    </source>
</reference>
<dbReference type="AlphaFoldDB" id="D9CJ36"/>
<evidence type="ECO:0000256" key="1">
    <source>
        <dbReference type="SAM" id="MobiDB-lite"/>
    </source>
</evidence>
<dbReference type="EMBL" id="GU784915">
    <property type="protein sequence ID" value="ADI46895.1"/>
    <property type="molecule type" value="Genomic_DNA"/>
</dbReference>
<proteinExistence type="predicted"/>
<evidence type="ECO:0000313" key="3">
    <source>
        <dbReference type="EMBL" id="ADI46966.1"/>
    </source>
</evidence>
<feature type="compositionally biased region" description="Gly residues" evidence="1">
    <location>
        <begin position="581"/>
        <end position="591"/>
    </location>
</feature>
<feature type="compositionally biased region" description="Gly residues" evidence="1">
    <location>
        <begin position="282"/>
        <end position="291"/>
    </location>
</feature>
<feature type="region of interest" description="Disordered" evidence="1">
    <location>
        <begin position="574"/>
        <end position="600"/>
    </location>
</feature>
<evidence type="ECO:0000313" key="2">
    <source>
        <dbReference type="EMBL" id="ADI46895.1"/>
    </source>
</evidence>